<reference evidence="1 2" key="1">
    <citation type="submission" date="2024-02" db="EMBL/GenBank/DDBJ databases">
        <title>De novo assembly and annotation of 12 fungi associated with fruit tree decline syndrome in Ontario, Canada.</title>
        <authorList>
            <person name="Sulman M."/>
            <person name="Ellouze W."/>
            <person name="Ilyukhin E."/>
        </authorList>
    </citation>
    <scope>NUCLEOTIDE SEQUENCE [LARGE SCALE GENOMIC DNA]</scope>
    <source>
        <strain evidence="1 2">M42-189</strain>
    </source>
</reference>
<keyword evidence="2" id="KW-1185">Reference proteome</keyword>
<dbReference type="EMBL" id="JAKJXO020000027">
    <property type="protein sequence ID" value="KAL1591422.1"/>
    <property type="molecule type" value="Genomic_DNA"/>
</dbReference>
<evidence type="ECO:0000313" key="2">
    <source>
        <dbReference type="Proteomes" id="UP001521785"/>
    </source>
</evidence>
<organism evidence="1 2">
    <name type="scientific">Paraconiothyrium brasiliense</name>
    <dbReference type="NCBI Taxonomy" id="300254"/>
    <lineage>
        <taxon>Eukaryota</taxon>
        <taxon>Fungi</taxon>
        <taxon>Dikarya</taxon>
        <taxon>Ascomycota</taxon>
        <taxon>Pezizomycotina</taxon>
        <taxon>Dothideomycetes</taxon>
        <taxon>Pleosporomycetidae</taxon>
        <taxon>Pleosporales</taxon>
        <taxon>Massarineae</taxon>
        <taxon>Didymosphaeriaceae</taxon>
        <taxon>Paraconiothyrium</taxon>
    </lineage>
</organism>
<gene>
    <name evidence="1" type="ORF">SLS60_012035</name>
</gene>
<protein>
    <submittedName>
        <fullName evidence="1">Uncharacterized protein</fullName>
    </submittedName>
</protein>
<dbReference type="Proteomes" id="UP001521785">
    <property type="component" value="Unassembled WGS sequence"/>
</dbReference>
<comment type="caution">
    <text evidence="1">The sequence shown here is derived from an EMBL/GenBank/DDBJ whole genome shotgun (WGS) entry which is preliminary data.</text>
</comment>
<name>A0ABR3QGX4_9PLEO</name>
<accession>A0ABR3QGX4</accession>
<sequence>MMIDAALIKRTVSVDTLDEELAKYCPKSLEFEWFNIFEGLIRCFYVRILVLHLCLTLRITFPLLPNLDAANLEEEEGQCAALIAASVQYAEKQEPFLLSALVMRLPLQVSYGTWWRRMAHDSMKRAQVREGEEAIFMEQWCAQKANVFIEALNGGHVSKNKLQAMYVAVAEGGPWEICKQKGPLV</sequence>
<evidence type="ECO:0000313" key="1">
    <source>
        <dbReference type="EMBL" id="KAL1591422.1"/>
    </source>
</evidence>
<proteinExistence type="predicted"/>